<comment type="caution">
    <text evidence="1">The sequence shown here is derived from an EMBL/GenBank/DDBJ whole genome shotgun (WGS) entry which is preliminary data.</text>
</comment>
<reference evidence="1 2" key="1">
    <citation type="submission" date="2020-01" db="EMBL/GenBank/DDBJ databases">
        <title>Draft genome sequence of Aspergillus udagawae IFM 46972.</title>
        <authorList>
            <person name="Takahashi H."/>
            <person name="Yaguchi T."/>
        </authorList>
    </citation>
    <scope>NUCLEOTIDE SEQUENCE [LARGE SCALE GENOMIC DNA]</scope>
    <source>
        <strain evidence="1 2">IFM 46972</strain>
    </source>
</reference>
<dbReference type="Proteomes" id="UP000465221">
    <property type="component" value="Unassembled WGS sequence"/>
</dbReference>
<protein>
    <submittedName>
        <fullName evidence="1">Multidrug resistance protein 1B</fullName>
    </submittedName>
</protein>
<gene>
    <name evidence="1" type="ORF">IFM46972_04988</name>
</gene>
<proteinExistence type="predicted"/>
<dbReference type="AlphaFoldDB" id="A0A8H3NRF0"/>
<evidence type="ECO:0000313" key="1">
    <source>
        <dbReference type="EMBL" id="GFF36735.1"/>
    </source>
</evidence>
<accession>A0A8H3NRF0</accession>
<name>A0A8H3NRF0_9EURO</name>
<evidence type="ECO:0000313" key="2">
    <source>
        <dbReference type="Proteomes" id="UP000465221"/>
    </source>
</evidence>
<sequence length="79" mass="8691">MCARDEREKMLKCATHGFTPVVRGSVNREGEQAQLRECGKAGREDASQFNEAFNNSVAVYIRTLGYSSDASKCNTSPSQ</sequence>
<organism evidence="1 2">
    <name type="scientific">Aspergillus udagawae</name>
    <dbReference type="NCBI Taxonomy" id="91492"/>
    <lineage>
        <taxon>Eukaryota</taxon>
        <taxon>Fungi</taxon>
        <taxon>Dikarya</taxon>
        <taxon>Ascomycota</taxon>
        <taxon>Pezizomycotina</taxon>
        <taxon>Eurotiomycetes</taxon>
        <taxon>Eurotiomycetidae</taxon>
        <taxon>Eurotiales</taxon>
        <taxon>Aspergillaceae</taxon>
        <taxon>Aspergillus</taxon>
        <taxon>Aspergillus subgen. Fumigati</taxon>
    </lineage>
</organism>
<dbReference type="EMBL" id="BLKC01000029">
    <property type="protein sequence ID" value="GFF36735.1"/>
    <property type="molecule type" value="Genomic_DNA"/>
</dbReference>